<dbReference type="EMBL" id="BMNA01000002">
    <property type="protein sequence ID" value="GGL95837.1"/>
    <property type="molecule type" value="Genomic_DNA"/>
</dbReference>
<evidence type="ECO:0000313" key="3">
    <source>
        <dbReference type="EMBL" id="GGL95837.1"/>
    </source>
</evidence>
<dbReference type="Gene3D" id="3.90.226.10">
    <property type="entry name" value="2-enoyl-CoA Hydratase, Chain A, domain 1"/>
    <property type="match status" value="1"/>
</dbReference>
<dbReference type="Pfam" id="PF00378">
    <property type="entry name" value="ECH_1"/>
    <property type="match status" value="1"/>
</dbReference>
<protein>
    <submittedName>
        <fullName evidence="3">Enoyl-CoA hydratase</fullName>
    </submittedName>
</protein>
<dbReference type="InterPro" id="IPR014748">
    <property type="entry name" value="Enoyl-CoA_hydra_C"/>
</dbReference>
<keyword evidence="4" id="KW-1185">Reference proteome</keyword>
<reference evidence="3" key="2">
    <citation type="submission" date="2020-09" db="EMBL/GenBank/DDBJ databases">
        <authorList>
            <person name="Sun Q."/>
            <person name="Zhou Y."/>
        </authorList>
    </citation>
    <scope>NUCLEOTIDE SEQUENCE</scope>
    <source>
        <strain evidence="3">CGMCC 4.7308</strain>
    </source>
</reference>
<accession>A0A917SSR4</accession>
<dbReference type="InterPro" id="IPR029045">
    <property type="entry name" value="ClpP/crotonase-like_dom_sf"/>
</dbReference>
<dbReference type="PANTHER" id="PTHR43459">
    <property type="entry name" value="ENOYL-COA HYDRATASE"/>
    <property type="match status" value="1"/>
</dbReference>
<dbReference type="CDD" id="cd06558">
    <property type="entry name" value="crotonase-like"/>
    <property type="match status" value="1"/>
</dbReference>
<feature type="region of interest" description="Disordered" evidence="2">
    <location>
        <begin position="1"/>
        <end position="63"/>
    </location>
</feature>
<dbReference type="Proteomes" id="UP000655208">
    <property type="component" value="Unassembled WGS sequence"/>
</dbReference>
<proteinExistence type="inferred from homology"/>
<organism evidence="3 4">
    <name type="scientific">Nakamurella endophytica</name>
    <dbReference type="NCBI Taxonomy" id="1748367"/>
    <lineage>
        <taxon>Bacteria</taxon>
        <taxon>Bacillati</taxon>
        <taxon>Actinomycetota</taxon>
        <taxon>Actinomycetes</taxon>
        <taxon>Nakamurellales</taxon>
        <taxon>Nakamurellaceae</taxon>
        <taxon>Nakamurella</taxon>
    </lineage>
</organism>
<dbReference type="AlphaFoldDB" id="A0A917SSR4"/>
<evidence type="ECO:0000313" key="4">
    <source>
        <dbReference type="Proteomes" id="UP000655208"/>
    </source>
</evidence>
<evidence type="ECO:0000256" key="1">
    <source>
        <dbReference type="ARBA" id="ARBA00005254"/>
    </source>
</evidence>
<dbReference type="GO" id="GO:0003824">
    <property type="term" value="F:catalytic activity"/>
    <property type="evidence" value="ECO:0007669"/>
    <property type="project" value="UniProtKB-ARBA"/>
</dbReference>
<gene>
    <name evidence="3" type="primary">paaG</name>
    <name evidence="3" type="ORF">GCM10011594_14430</name>
</gene>
<dbReference type="Gene3D" id="1.10.12.10">
    <property type="entry name" value="Lyase 2-enoyl-coa Hydratase, Chain A, domain 2"/>
    <property type="match status" value="1"/>
</dbReference>
<comment type="caution">
    <text evidence="3">The sequence shown here is derived from an EMBL/GenBank/DDBJ whole genome shotgun (WGS) entry which is preliminary data.</text>
</comment>
<dbReference type="InterPro" id="IPR001753">
    <property type="entry name" value="Enoyl-CoA_hydra/iso"/>
</dbReference>
<dbReference type="SUPFAM" id="SSF52096">
    <property type="entry name" value="ClpP/crotonase"/>
    <property type="match status" value="1"/>
</dbReference>
<comment type="similarity">
    <text evidence="1">Belongs to the enoyl-CoA hydratase/isomerase family.</text>
</comment>
<name>A0A917SSR4_9ACTN</name>
<reference evidence="3" key="1">
    <citation type="journal article" date="2014" name="Int. J. Syst. Evol. Microbiol.">
        <title>Complete genome sequence of Corynebacterium casei LMG S-19264T (=DSM 44701T), isolated from a smear-ripened cheese.</title>
        <authorList>
            <consortium name="US DOE Joint Genome Institute (JGI-PGF)"/>
            <person name="Walter F."/>
            <person name="Albersmeier A."/>
            <person name="Kalinowski J."/>
            <person name="Ruckert C."/>
        </authorList>
    </citation>
    <scope>NUCLEOTIDE SEQUENCE</scope>
    <source>
        <strain evidence="3">CGMCC 4.7308</strain>
    </source>
</reference>
<evidence type="ECO:0000256" key="2">
    <source>
        <dbReference type="SAM" id="MobiDB-lite"/>
    </source>
</evidence>
<dbReference type="PANTHER" id="PTHR43459:SF1">
    <property type="entry name" value="EG:BACN32G11.4 PROTEIN"/>
    <property type="match status" value="1"/>
</dbReference>
<sequence>MGTPPPSNTEGPERGDAPGRSGATDPTSAGSASAPVGEGRPDGRLRAGHAAADPVGDDSPDVVATTDGAVRTIRIDRPRAGNALTLATKDLLLGELQRAAADPAVRAVVLTGTGRAFCAGQDLREHAALLAAGDPRVSSTVRDFYNAAILTITGMRKPVVAVVNGVTAGAGLGFACACDLRVAGRSATFTAAFAGVALAADSGVSFLLPRLVGSGRASRMLLLGERWDADQALAAGLVDAVVDDADLADEGRRLATRLAEGPTEAFAWIKASLHHAASTDLASALSFEEAAQGALFRGEDHRDAVAAFLAKQRPTYRGR</sequence>